<dbReference type="RefSeq" id="WP_096427408.1">
    <property type="nucleotide sequence ID" value="NZ_AP018042.1"/>
</dbReference>
<evidence type="ECO:0000313" key="6">
    <source>
        <dbReference type="EMBL" id="BAX78467.1"/>
    </source>
</evidence>
<keyword evidence="2 4" id="KW-0732">Signal</keyword>
<dbReference type="GO" id="GO:0009044">
    <property type="term" value="F:xylan 1,4-beta-xylosidase activity"/>
    <property type="evidence" value="ECO:0007669"/>
    <property type="project" value="InterPro"/>
</dbReference>
<dbReference type="InterPro" id="IPR026891">
    <property type="entry name" value="Fn3-like"/>
</dbReference>
<dbReference type="GO" id="GO:0046556">
    <property type="term" value="F:alpha-L-arabinofuranosidase activity"/>
    <property type="evidence" value="ECO:0007669"/>
    <property type="project" value="TreeGrafter"/>
</dbReference>
<dbReference type="EMBL" id="AP018042">
    <property type="protein sequence ID" value="BAX78467.1"/>
    <property type="molecule type" value="Genomic_DNA"/>
</dbReference>
<organism evidence="6 7">
    <name type="scientific">Labilibaculum antarcticum</name>
    <dbReference type="NCBI Taxonomy" id="1717717"/>
    <lineage>
        <taxon>Bacteria</taxon>
        <taxon>Pseudomonadati</taxon>
        <taxon>Bacteroidota</taxon>
        <taxon>Bacteroidia</taxon>
        <taxon>Marinilabiliales</taxon>
        <taxon>Marinifilaceae</taxon>
        <taxon>Labilibaculum</taxon>
    </lineage>
</organism>
<dbReference type="Gene3D" id="3.40.50.1700">
    <property type="entry name" value="Glycoside hydrolase family 3 C-terminal domain"/>
    <property type="match status" value="1"/>
</dbReference>
<dbReference type="Proteomes" id="UP000218267">
    <property type="component" value="Chromosome"/>
</dbReference>
<dbReference type="InterPro" id="IPR017853">
    <property type="entry name" value="GH"/>
</dbReference>
<dbReference type="Gene3D" id="2.60.40.10">
    <property type="entry name" value="Immunoglobulins"/>
    <property type="match status" value="1"/>
</dbReference>
<dbReference type="GO" id="GO:0031222">
    <property type="term" value="P:arabinan catabolic process"/>
    <property type="evidence" value="ECO:0007669"/>
    <property type="project" value="TreeGrafter"/>
</dbReference>
<dbReference type="SUPFAM" id="SSF52279">
    <property type="entry name" value="Beta-D-glucan exohydrolase, C-terminal domain"/>
    <property type="match status" value="1"/>
</dbReference>
<dbReference type="InterPro" id="IPR001764">
    <property type="entry name" value="Glyco_hydro_3_N"/>
</dbReference>
<dbReference type="KEGG" id="mbas:ALGA_0072"/>
<dbReference type="AlphaFoldDB" id="A0A1Y1CDQ0"/>
<reference evidence="7" key="2">
    <citation type="journal article" date="2020" name="Antonie Van Leeuwenhoek">
        <title>Labilibaculum antarcticum sp. nov., a novel facultative anaerobic, psychrotorelant bacterium isolated from marine sediment of Antarctica.</title>
        <authorList>
            <person name="Watanabe M."/>
            <person name="Kojima H."/>
            <person name="Fukui M."/>
        </authorList>
    </citation>
    <scope>NUCLEOTIDE SEQUENCE [LARGE SCALE GENOMIC DNA]</scope>
    <source>
        <strain evidence="7">SPP2</strain>
    </source>
</reference>
<evidence type="ECO:0000313" key="7">
    <source>
        <dbReference type="Proteomes" id="UP000218267"/>
    </source>
</evidence>
<dbReference type="InterPro" id="IPR036962">
    <property type="entry name" value="Glyco_hydro_3_N_sf"/>
</dbReference>
<accession>A0A1Y1CDQ0</accession>
<dbReference type="Pfam" id="PF00933">
    <property type="entry name" value="Glyco_hydro_3"/>
    <property type="match status" value="1"/>
</dbReference>
<reference evidence="6 7" key="1">
    <citation type="journal article" date="2018" name="Mar. Genomics">
        <title>Complete genome sequence of Marinifilaceae bacterium strain SPP2, isolated from the Antarctic marine sediment.</title>
        <authorList>
            <person name="Watanabe M."/>
            <person name="Kojima H."/>
            <person name="Fukui M."/>
        </authorList>
    </citation>
    <scope>NUCLEOTIDE SEQUENCE [LARGE SCALE GENOMIC DNA]</scope>
    <source>
        <strain evidence="6 7">SPP2</strain>
    </source>
</reference>
<evidence type="ECO:0000256" key="3">
    <source>
        <dbReference type="ARBA" id="ARBA00022801"/>
    </source>
</evidence>
<sequence length="735" mass="80538">MKNRSLHVFLVLLSLLLINVTVSAQDVNFSFLDASLPIEERAEILVSQMTIEEKISQMTHVSAAIPRLNVPDYNWWSEALHGVARNGKATIFPQAIGLGATFDPELVERVASAISTEARAKYTIAQQMGNHSKFAGLTFWSPTVNVFRDPRYGRGQECYGEDPFLMSRIGVAFVKGLQGNSPNHLKVAACAKHFVMHSGPEHGKLEFNVEVSKQDLYETYFPAFKALVTEAKVEGIMTAYNMVFGKPSCTSEFLVKETLREDWKFDGYVTSDCGAISGAAGKQGYAKSVLEASALALKAGVNLNCGGSYNNLKKALQQGLVTEDLITERVEQLFKTRFRLGMFDADPADNPYSKLGSEHIHSKEHIALARETAQKSIVLLKNRNNVLPLSPEIKVPYVTGPFANSNDMLMGSYYGVSTGLVTILEGITDAVSLGTSLNYRSGALPFQDNINPKNWAPNVAAESDVTICVVGTTADMEGEGVDAIASAHGGDKVDLKLPQNQINYIHQIIEKKKDSPLILVIASGGPVSLEGIEEHCDAILQIWYPGEQGGNAVADVLFGKISPSGHLPITFPKNVDQLPPYEAYSMKGRTYKYMTKEPLFPFGFGLTYSTTKLSNIQLNTTKLKPNMSLEVKVDVNNIGKFDIDEVMQLYICPQDTTGGIPLKSIKAFNRVSLKKGEKKTMNFLIDSENLKIINQKGEKVWRKGDYKIIVGNASPGELSVKLGAAVPQEAILHLQ</sequence>
<feature type="signal peptide" evidence="4">
    <location>
        <begin position="1"/>
        <end position="24"/>
    </location>
</feature>
<evidence type="ECO:0000256" key="1">
    <source>
        <dbReference type="ARBA" id="ARBA00005336"/>
    </source>
</evidence>
<dbReference type="Gene3D" id="3.20.20.300">
    <property type="entry name" value="Glycoside hydrolase, family 3, N-terminal domain"/>
    <property type="match status" value="1"/>
</dbReference>
<dbReference type="PRINTS" id="PR00133">
    <property type="entry name" value="GLHYDRLASE3"/>
</dbReference>
<proteinExistence type="inferred from homology"/>
<dbReference type="GO" id="GO:0045493">
    <property type="term" value="P:xylan catabolic process"/>
    <property type="evidence" value="ECO:0007669"/>
    <property type="project" value="InterPro"/>
</dbReference>
<name>A0A1Y1CDQ0_9BACT</name>
<dbReference type="SMART" id="SM01217">
    <property type="entry name" value="Fn3_like"/>
    <property type="match status" value="1"/>
</dbReference>
<feature type="domain" description="Fibronectin type III-like" evidence="5">
    <location>
        <begin position="645"/>
        <end position="714"/>
    </location>
</feature>
<evidence type="ECO:0000259" key="5">
    <source>
        <dbReference type="SMART" id="SM01217"/>
    </source>
</evidence>
<evidence type="ECO:0000256" key="4">
    <source>
        <dbReference type="SAM" id="SignalP"/>
    </source>
</evidence>
<dbReference type="InterPro" id="IPR002772">
    <property type="entry name" value="Glyco_hydro_3_C"/>
</dbReference>
<dbReference type="InterPro" id="IPR013783">
    <property type="entry name" value="Ig-like_fold"/>
</dbReference>
<dbReference type="OrthoDB" id="1006940at2"/>
<dbReference type="InterPro" id="IPR044993">
    <property type="entry name" value="BXL"/>
</dbReference>
<dbReference type="InterPro" id="IPR036881">
    <property type="entry name" value="Glyco_hydro_3_C_sf"/>
</dbReference>
<protein>
    <submittedName>
        <fullName evidence="6">Glycosyl hydrolase</fullName>
    </submittedName>
</protein>
<comment type="similarity">
    <text evidence="1">Belongs to the glycosyl hydrolase 3 family.</text>
</comment>
<dbReference type="Pfam" id="PF01915">
    <property type="entry name" value="Glyco_hydro_3_C"/>
    <property type="match status" value="1"/>
</dbReference>
<dbReference type="SUPFAM" id="SSF51445">
    <property type="entry name" value="(Trans)glycosidases"/>
    <property type="match status" value="1"/>
</dbReference>
<evidence type="ECO:0000256" key="2">
    <source>
        <dbReference type="ARBA" id="ARBA00022729"/>
    </source>
</evidence>
<keyword evidence="3 6" id="KW-0378">Hydrolase</keyword>
<keyword evidence="7" id="KW-1185">Reference proteome</keyword>
<dbReference type="PANTHER" id="PTHR42721">
    <property type="entry name" value="SUGAR HYDROLASE-RELATED"/>
    <property type="match status" value="1"/>
</dbReference>
<feature type="chain" id="PRO_5012214599" evidence="4">
    <location>
        <begin position="25"/>
        <end position="735"/>
    </location>
</feature>
<dbReference type="Pfam" id="PF14310">
    <property type="entry name" value="Fn3-like"/>
    <property type="match status" value="1"/>
</dbReference>
<gene>
    <name evidence="6" type="ORF">ALGA_0072</name>
</gene>
<dbReference type="PANTHER" id="PTHR42721:SF3">
    <property type="entry name" value="BETA-D-XYLOSIDASE 5-RELATED"/>
    <property type="match status" value="1"/>
</dbReference>